<reference evidence="1 2" key="1">
    <citation type="submission" date="2017-12" db="EMBL/GenBank/DDBJ databases">
        <title>Comparative genomics of Botrytis spp.</title>
        <authorList>
            <person name="Valero-Jimenez C.A."/>
            <person name="Tapia P."/>
            <person name="Veloso J."/>
            <person name="Silva-Moreno E."/>
            <person name="Staats M."/>
            <person name="Valdes J.H."/>
            <person name="Van Kan J.A.L."/>
        </authorList>
    </citation>
    <scope>NUCLEOTIDE SEQUENCE [LARGE SCALE GENOMIC DNA]</scope>
    <source>
        <strain evidence="1 2">MUCL3349</strain>
    </source>
</reference>
<gene>
    <name evidence="1" type="ORF">BPOR_0094g00130</name>
</gene>
<evidence type="ECO:0000313" key="2">
    <source>
        <dbReference type="Proteomes" id="UP000297280"/>
    </source>
</evidence>
<protein>
    <submittedName>
        <fullName evidence="1">Uncharacterized protein</fullName>
    </submittedName>
</protein>
<organism evidence="1 2">
    <name type="scientific">Botrytis porri</name>
    <dbReference type="NCBI Taxonomy" id="87229"/>
    <lineage>
        <taxon>Eukaryota</taxon>
        <taxon>Fungi</taxon>
        <taxon>Dikarya</taxon>
        <taxon>Ascomycota</taxon>
        <taxon>Pezizomycotina</taxon>
        <taxon>Leotiomycetes</taxon>
        <taxon>Helotiales</taxon>
        <taxon>Sclerotiniaceae</taxon>
        <taxon>Botrytis</taxon>
    </lineage>
</organism>
<keyword evidence="2" id="KW-1185">Reference proteome</keyword>
<dbReference type="AlphaFoldDB" id="A0A4Z1KZ34"/>
<evidence type="ECO:0000313" key="1">
    <source>
        <dbReference type="EMBL" id="TGO89778.1"/>
    </source>
</evidence>
<dbReference type="Proteomes" id="UP000297280">
    <property type="component" value="Unassembled WGS sequence"/>
</dbReference>
<name>A0A4Z1KZ34_9HELO</name>
<sequence>MYGNLITSELWLLVAVENMAYAMLKLHGGSAASNGFGVEKALHIATGGARLLYAIPRDLNIVVISAEQSRHLACYTPQFIKEPSDDHAAQNAGNGKSFLRIPGPVTFQRGSCECVRIVRSDAVLGEWAIQSAGSENNKFAKRKATLQKEVLLGADHCIQGSAS</sequence>
<comment type="caution">
    <text evidence="1">The sequence shown here is derived from an EMBL/GenBank/DDBJ whole genome shotgun (WGS) entry which is preliminary data.</text>
</comment>
<accession>A0A4Z1KZ34</accession>
<proteinExistence type="predicted"/>
<dbReference type="EMBL" id="PQXO01000094">
    <property type="protein sequence ID" value="TGO89778.1"/>
    <property type="molecule type" value="Genomic_DNA"/>
</dbReference>